<evidence type="ECO:0000259" key="2">
    <source>
        <dbReference type="Pfam" id="PF03372"/>
    </source>
</evidence>
<dbReference type="InterPro" id="IPR005135">
    <property type="entry name" value="Endo/exonuclease/phosphatase"/>
</dbReference>
<protein>
    <recommendedName>
        <fullName evidence="2">Endonuclease/exonuclease/phosphatase domain-containing protein</fullName>
    </recommendedName>
</protein>
<reference evidence="4" key="1">
    <citation type="journal article" date="2019" name="Int. J. Syst. Evol. Microbiol.">
        <title>The Global Catalogue of Microorganisms (GCM) 10K type strain sequencing project: providing services to taxonomists for standard genome sequencing and annotation.</title>
        <authorList>
            <consortium name="The Broad Institute Genomics Platform"/>
            <consortium name="The Broad Institute Genome Sequencing Center for Infectious Disease"/>
            <person name="Wu L."/>
            <person name="Ma J."/>
        </authorList>
    </citation>
    <scope>NUCLEOTIDE SEQUENCE [LARGE SCALE GENOMIC DNA]</scope>
    <source>
        <strain evidence="4">JCM 6242</strain>
    </source>
</reference>
<dbReference type="SUPFAM" id="SSF56219">
    <property type="entry name" value="DNase I-like"/>
    <property type="match status" value="1"/>
</dbReference>
<dbReference type="Pfam" id="PF03372">
    <property type="entry name" value="Exo_endo_phos"/>
    <property type="match status" value="1"/>
</dbReference>
<gene>
    <name evidence="3" type="ORF">GCM10010517_14080</name>
</gene>
<keyword evidence="4" id="KW-1185">Reference proteome</keyword>
<dbReference type="EMBL" id="BAAAVI010000007">
    <property type="protein sequence ID" value="GAA2855836.1"/>
    <property type="molecule type" value="Genomic_DNA"/>
</dbReference>
<dbReference type="Gene3D" id="3.60.10.10">
    <property type="entry name" value="Endonuclease/exonuclease/phosphatase"/>
    <property type="match status" value="1"/>
</dbReference>
<evidence type="ECO:0000313" key="3">
    <source>
        <dbReference type="EMBL" id="GAA2855836.1"/>
    </source>
</evidence>
<comment type="caution">
    <text evidence="3">The sequence shown here is derived from an EMBL/GenBank/DDBJ whole genome shotgun (WGS) entry which is preliminary data.</text>
</comment>
<feature type="compositionally biased region" description="Basic residues" evidence="1">
    <location>
        <begin position="275"/>
        <end position="284"/>
    </location>
</feature>
<sequence>MCVTGNDAGGAEEPIRLRIGTWNVREGVPVDPDADVRGQVVELVRDHRIDVLALQEVPYRDDSSSDLLDTLTRRTRLVFTGVQPLSPRALPGAGRSGVALASRFPLHDVTGTVLPNPGLAADGLVCFDKGLVSAAARVGGHRVTLTSAHLFPFHIFRRRAEEDEFRHVWERFAKEIGSRPERPIVAGDFNTPHRELVTGLLDTELASAFHLDGRGEDILVGAGFRTLSCEIVPNFSDHPLWVVELALLRGGPPDGGMECRGRGTGYATRTEVRDKRSHRWPPSR</sequence>
<evidence type="ECO:0000313" key="4">
    <source>
        <dbReference type="Proteomes" id="UP001500831"/>
    </source>
</evidence>
<evidence type="ECO:0000256" key="1">
    <source>
        <dbReference type="SAM" id="MobiDB-lite"/>
    </source>
</evidence>
<feature type="region of interest" description="Disordered" evidence="1">
    <location>
        <begin position="253"/>
        <end position="284"/>
    </location>
</feature>
<proteinExistence type="predicted"/>
<accession>A0ABP6IAX5</accession>
<dbReference type="Proteomes" id="UP001500831">
    <property type="component" value="Unassembled WGS sequence"/>
</dbReference>
<feature type="domain" description="Endonuclease/exonuclease/phosphatase" evidence="2">
    <location>
        <begin position="20"/>
        <end position="215"/>
    </location>
</feature>
<dbReference type="InterPro" id="IPR036691">
    <property type="entry name" value="Endo/exonu/phosph_ase_sf"/>
</dbReference>
<name>A0ABP6IAX5_9ACTN</name>
<organism evidence="3 4">
    <name type="scientific">Streptosporangium fragile</name>
    <dbReference type="NCBI Taxonomy" id="46186"/>
    <lineage>
        <taxon>Bacteria</taxon>
        <taxon>Bacillati</taxon>
        <taxon>Actinomycetota</taxon>
        <taxon>Actinomycetes</taxon>
        <taxon>Streptosporangiales</taxon>
        <taxon>Streptosporangiaceae</taxon>
        <taxon>Streptosporangium</taxon>
    </lineage>
</organism>